<dbReference type="EMBL" id="JBHRXE010000012">
    <property type="protein sequence ID" value="MFC3568930.1"/>
    <property type="molecule type" value="Genomic_DNA"/>
</dbReference>
<evidence type="ECO:0000313" key="16">
    <source>
        <dbReference type="Proteomes" id="UP001595596"/>
    </source>
</evidence>
<evidence type="ECO:0000259" key="14">
    <source>
        <dbReference type="Pfam" id="PF09084"/>
    </source>
</evidence>
<proteinExistence type="inferred from homology"/>
<evidence type="ECO:0000256" key="4">
    <source>
        <dbReference type="ARBA" id="ARBA00011738"/>
    </source>
</evidence>
<dbReference type="Gene3D" id="3.40.190.10">
    <property type="entry name" value="Periplasmic binding protein-like II"/>
    <property type="match status" value="2"/>
</dbReference>
<accession>A0ABV7S0C5</accession>
<evidence type="ECO:0000256" key="9">
    <source>
        <dbReference type="ARBA" id="ARBA00023004"/>
    </source>
</evidence>
<evidence type="ECO:0000256" key="5">
    <source>
        <dbReference type="ARBA" id="ARBA00022679"/>
    </source>
</evidence>
<evidence type="ECO:0000256" key="2">
    <source>
        <dbReference type="ARBA" id="ARBA00004948"/>
    </source>
</evidence>
<dbReference type="Pfam" id="PF09084">
    <property type="entry name" value="NMT1"/>
    <property type="match status" value="1"/>
</dbReference>
<comment type="subunit">
    <text evidence="4">Homodimer.</text>
</comment>
<keyword evidence="7" id="KW-0663">Pyridoxal phosphate</keyword>
<reference evidence="16" key="1">
    <citation type="journal article" date="2019" name="Int. J. Syst. Evol. Microbiol.">
        <title>The Global Catalogue of Microorganisms (GCM) 10K type strain sequencing project: providing services to taxonomists for standard genome sequencing and annotation.</title>
        <authorList>
            <consortium name="The Broad Institute Genomics Platform"/>
            <consortium name="The Broad Institute Genome Sequencing Center for Infectious Disease"/>
            <person name="Wu L."/>
            <person name="Ma J."/>
        </authorList>
    </citation>
    <scope>NUCLEOTIDE SEQUENCE [LARGE SCALE GENOMIC DNA]</scope>
    <source>
        <strain evidence="16">VKM B-3226</strain>
    </source>
</reference>
<evidence type="ECO:0000256" key="13">
    <source>
        <dbReference type="SAM" id="SignalP"/>
    </source>
</evidence>
<feature type="chain" id="PRO_5046280005" description="Thiamine pyrimidine synthase" evidence="13">
    <location>
        <begin position="22"/>
        <end position="331"/>
    </location>
</feature>
<comment type="pathway">
    <text evidence="2">Cofactor biosynthesis; thiamine diphosphate biosynthesis.</text>
</comment>
<evidence type="ECO:0000256" key="10">
    <source>
        <dbReference type="ARBA" id="ARBA00033171"/>
    </source>
</evidence>
<keyword evidence="13" id="KW-0732">Signal</keyword>
<keyword evidence="16" id="KW-1185">Reference proteome</keyword>
<dbReference type="Proteomes" id="UP001595596">
    <property type="component" value="Unassembled WGS sequence"/>
</dbReference>
<evidence type="ECO:0000256" key="11">
    <source>
        <dbReference type="ARBA" id="ARBA00048179"/>
    </source>
</evidence>
<evidence type="ECO:0000313" key="15">
    <source>
        <dbReference type="EMBL" id="MFC3568930.1"/>
    </source>
</evidence>
<gene>
    <name evidence="15" type="ORF">ACFOMP_05655</name>
</gene>
<comment type="catalytic activity">
    <reaction evidence="11">
        <text>N(6)-(pyridoxal phosphate)-L-lysyl-[4-amino-5-hydroxymethyl-2-methylpyrimidine phosphate synthase] + L-histidyl-[4-amino-5-hydroxymethyl-2-methylpyrimidine phosphate synthase] + 2 Fe(3+) + 4 H2O = L-lysyl-[4-amino-5-hydroxymethyl-2-methylpyrimidine phosphate synthase] + (2S)-2-amino-5-hydroxy-4-oxopentanoyl-[4-amino-5-hydroxymethyl-2-methylpyrimidine phosphate synthase] + 4-amino-2-methyl-5-(phosphooxymethyl)pyrimidine + 3-oxopropanoate + 2 Fe(2+) + 2 H(+)</text>
        <dbReference type="Rhea" id="RHEA:65756"/>
        <dbReference type="Rhea" id="RHEA-COMP:16892"/>
        <dbReference type="Rhea" id="RHEA-COMP:16893"/>
        <dbReference type="Rhea" id="RHEA-COMP:16894"/>
        <dbReference type="Rhea" id="RHEA-COMP:16895"/>
        <dbReference type="ChEBI" id="CHEBI:15377"/>
        <dbReference type="ChEBI" id="CHEBI:15378"/>
        <dbReference type="ChEBI" id="CHEBI:29033"/>
        <dbReference type="ChEBI" id="CHEBI:29034"/>
        <dbReference type="ChEBI" id="CHEBI:29969"/>
        <dbReference type="ChEBI" id="CHEBI:29979"/>
        <dbReference type="ChEBI" id="CHEBI:33190"/>
        <dbReference type="ChEBI" id="CHEBI:58354"/>
        <dbReference type="ChEBI" id="CHEBI:143915"/>
        <dbReference type="ChEBI" id="CHEBI:157692"/>
    </reaction>
    <physiologicalReaction direction="left-to-right" evidence="11">
        <dbReference type="Rhea" id="RHEA:65757"/>
    </physiologicalReaction>
</comment>
<keyword evidence="6" id="KW-0479">Metal-binding</keyword>
<evidence type="ECO:0000256" key="12">
    <source>
        <dbReference type="SAM" id="MobiDB-lite"/>
    </source>
</evidence>
<evidence type="ECO:0000256" key="8">
    <source>
        <dbReference type="ARBA" id="ARBA00022977"/>
    </source>
</evidence>
<sequence length="331" mass="35075">MMKSLIPAVALVLATALGARADSLTVQLRGPALAESAGFLVAEARGFYAEEGLEVDLRPADDAPPFEALARGAADMAVAWMPPALVARENGLPLVNVAQIFSRPALRLTCRADAGVASAADLRGKTLGSWFGGTEYPLLAWVNRLGLKPDDSLEGVALLAQWPGAEMLRHKQTACISTLSYDPAEGAGLVRLDPQHQGVDLLEDGLYVLPQQLADPEARERLARFLRASMRGWHEAVARPEESARLLLGPDPDDGALRRQAGMLRGIAPLLSPSGALDEAAYRRTVAALRAGGAQAVLRHEPKDAFTKQISDLATPSETTASTGAKATRTP</sequence>
<dbReference type="InterPro" id="IPR015168">
    <property type="entry name" value="SsuA/THI5"/>
</dbReference>
<organism evidence="15 16">
    <name type="scientific">Paracoccus simplex</name>
    <dbReference type="NCBI Taxonomy" id="2086346"/>
    <lineage>
        <taxon>Bacteria</taxon>
        <taxon>Pseudomonadati</taxon>
        <taxon>Pseudomonadota</taxon>
        <taxon>Alphaproteobacteria</taxon>
        <taxon>Rhodobacterales</taxon>
        <taxon>Paracoccaceae</taxon>
        <taxon>Paracoccus</taxon>
    </lineage>
</organism>
<dbReference type="InterPro" id="IPR027939">
    <property type="entry name" value="NMT1/THI5"/>
</dbReference>
<evidence type="ECO:0000256" key="1">
    <source>
        <dbReference type="ARBA" id="ARBA00003469"/>
    </source>
</evidence>
<keyword evidence="9" id="KW-0408">Iron</keyword>
<dbReference type="RefSeq" id="WP_379028463.1">
    <property type="nucleotide sequence ID" value="NZ_JBHRXE010000012.1"/>
</dbReference>
<evidence type="ECO:0000256" key="7">
    <source>
        <dbReference type="ARBA" id="ARBA00022898"/>
    </source>
</evidence>
<comment type="function">
    <text evidence="1">Responsible for the formation of the pyrimidine heterocycle in the thiamine biosynthesis pathway. Catalyzes the formation of hydroxymethylpyrimidine phosphate (HMP-P) from histidine and pyridoxal phosphate (PLP). The protein uses PLP and the active site histidine to form HMP-P, generating an inactive enzyme. The enzyme can only undergo a single turnover, which suggests it is a suicide enzyme.</text>
</comment>
<evidence type="ECO:0000256" key="6">
    <source>
        <dbReference type="ARBA" id="ARBA00022723"/>
    </source>
</evidence>
<dbReference type="PANTHER" id="PTHR31528:SF1">
    <property type="entry name" value="4-AMINO-5-HYDROXYMETHYL-2-METHYLPYRIMIDINE PHOSPHATE SYNTHASE THI11-RELATED"/>
    <property type="match status" value="1"/>
</dbReference>
<dbReference type="SUPFAM" id="SSF53850">
    <property type="entry name" value="Periplasmic binding protein-like II"/>
    <property type="match status" value="1"/>
</dbReference>
<keyword evidence="8" id="KW-0784">Thiamine biosynthesis</keyword>
<name>A0ABV7S0C5_9RHOB</name>
<comment type="similarity">
    <text evidence="3">Belongs to the NMT1/THI5 family.</text>
</comment>
<dbReference type="PANTHER" id="PTHR31528">
    <property type="entry name" value="4-AMINO-5-HYDROXYMETHYL-2-METHYLPYRIMIDINE PHOSPHATE SYNTHASE THI11-RELATED"/>
    <property type="match status" value="1"/>
</dbReference>
<feature type="compositionally biased region" description="Polar residues" evidence="12">
    <location>
        <begin position="308"/>
        <end position="331"/>
    </location>
</feature>
<feature type="region of interest" description="Disordered" evidence="12">
    <location>
        <begin position="307"/>
        <end position="331"/>
    </location>
</feature>
<feature type="domain" description="SsuA/THI5-like" evidence="14">
    <location>
        <begin position="35"/>
        <end position="242"/>
    </location>
</feature>
<comment type="caution">
    <text evidence="15">The sequence shown here is derived from an EMBL/GenBank/DDBJ whole genome shotgun (WGS) entry which is preliminary data.</text>
</comment>
<feature type="signal peptide" evidence="13">
    <location>
        <begin position="1"/>
        <end position="21"/>
    </location>
</feature>
<keyword evidence="5" id="KW-0808">Transferase</keyword>
<protein>
    <recommendedName>
        <fullName evidence="10">Thiamine pyrimidine synthase</fullName>
    </recommendedName>
</protein>
<evidence type="ECO:0000256" key="3">
    <source>
        <dbReference type="ARBA" id="ARBA00009406"/>
    </source>
</evidence>